<keyword evidence="4" id="KW-1185">Reference proteome</keyword>
<evidence type="ECO:0000313" key="4">
    <source>
        <dbReference type="Proteomes" id="UP001429745"/>
    </source>
</evidence>
<gene>
    <name evidence="3" type="ORF">HF576_06400</name>
</gene>
<feature type="transmembrane region" description="Helical" evidence="2">
    <location>
        <begin position="97"/>
        <end position="122"/>
    </location>
</feature>
<protein>
    <submittedName>
        <fullName evidence="3">Uncharacterized protein</fullName>
    </submittedName>
</protein>
<keyword evidence="2" id="KW-0472">Membrane</keyword>
<proteinExistence type="predicted"/>
<reference evidence="3 4" key="1">
    <citation type="submission" date="2020-04" db="EMBL/GenBank/DDBJ databases">
        <title>CFH 90308 Microbacterium sp.</title>
        <authorList>
            <person name="Nie G."/>
            <person name="Ming H."/>
            <person name="Xia T."/>
        </authorList>
    </citation>
    <scope>NUCLEOTIDE SEQUENCE [LARGE SCALE GENOMIC DNA]</scope>
    <source>
        <strain evidence="3 4">CFH 90308</strain>
    </source>
</reference>
<dbReference type="Proteomes" id="UP001429745">
    <property type="component" value="Unassembled WGS sequence"/>
</dbReference>
<evidence type="ECO:0000256" key="2">
    <source>
        <dbReference type="SAM" id="Phobius"/>
    </source>
</evidence>
<feature type="transmembrane region" description="Helical" evidence="2">
    <location>
        <begin position="129"/>
        <end position="148"/>
    </location>
</feature>
<feature type="transmembrane region" description="Helical" evidence="2">
    <location>
        <begin position="160"/>
        <end position="181"/>
    </location>
</feature>
<dbReference type="EMBL" id="JABACI010000001">
    <property type="protein sequence ID" value="NLP83467.1"/>
    <property type="molecule type" value="Genomic_DNA"/>
</dbReference>
<keyword evidence="2" id="KW-0812">Transmembrane</keyword>
<sequence>MPGASEPVQSASPSPQPIVQPEKRPAYEPAARLLTPTGFAPDMPRPASTVAGAALVLLRVLAGVAVLVGIATGWDALLADPDSVLDGFDPSPEGSRAALWFVLAAGGTVLLVDLLLAIFVFLGRNWARVIVMVIAALSIGTSFVAWWAQGQEIEIHTTFLSLSLDILVLLALSSRSAAAYARRHERR</sequence>
<feature type="region of interest" description="Disordered" evidence="1">
    <location>
        <begin position="1"/>
        <end position="22"/>
    </location>
</feature>
<organism evidence="3 4">
    <name type="scientific">Microbacterium salsuginis</name>
    <dbReference type="NCBI Taxonomy" id="2722803"/>
    <lineage>
        <taxon>Bacteria</taxon>
        <taxon>Bacillati</taxon>
        <taxon>Actinomycetota</taxon>
        <taxon>Actinomycetes</taxon>
        <taxon>Micrococcales</taxon>
        <taxon>Microbacteriaceae</taxon>
        <taxon>Microbacterium</taxon>
    </lineage>
</organism>
<name>A0ABX1KAE3_9MICO</name>
<evidence type="ECO:0000256" key="1">
    <source>
        <dbReference type="SAM" id="MobiDB-lite"/>
    </source>
</evidence>
<evidence type="ECO:0000313" key="3">
    <source>
        <dbReference type="EMBL" id="NLP83467.1"/>
    </source>
</evidence>
<accession>A0ABX1KAE3</accession>
<keyword evidence="2" id="KW-1133">Transmembrane helix</keyword>
<comment type="caution">
    <text evidence="3">The sequence shown here is derived from an EMBL/GenBank/DDBJ whole genome shotgun (WGS) entry which is preliminary data.</text>
</comment>
<feature type="transmembrane region" description="Helical" evidence="2">
    <location>
        <begin position="53"/>
        <end position="77"/>
    </location>
</feature>